<feature type="non-terminal residue" evidence="2">
    <location>
        <position position="543"/>
    </location>
</feature>
<dbReference type="InterPro" id="IPR057445">
    <property type="entry name" value="ATM_TPR"/>
</dbReference>
<feature type="non-terminal residue" evidence="2">
    <location>
        <position position="1"/>
    </location>
</feature>
<name>A0A843UP42_COLES</name>
<evidence type="ECO:0000313" key="3">
    <source>
        <dbReference type="Proteomes" id="UP000652761"/>
    </source>
</evidence>
<gene>
    <name evidence="2" type="ORF">Taro_016078</name>
</gene>
<dbReference type="Pfam" id="PF25360">
    <property type="entry name" value="TPR_ATM"/>
    <property type="match status" value="2"/>
</dbReference>
<evidence type="ECO:0000256" key="1">
    <source>
        <dbReference type="SAM" id="MobiDB-lite"/>
    </source>
</evidence>
<dbReference type="OrthoDB" id="381190at2759"/>
<dbReference type="EMBL" id="NMUH01000705">
    <property type="protein sequence ID" value="MQL83584.1"/>
    <property type="molecule type" value="Genomic_DNA"/>
</dbReference>
<organism evidence="2 3">
    <name type="scientific">Colocasia esculenta</name>
    <name type="common">Wild taro</name>
    <name type="synonym">Arum esculentum</name>
    <dbReference type="NCBI Taxonomy" id="4460"/>
    <lineage>
        <taxon>Eukaryota</taxon>
        <taxon>Viridiplantae</taxon>
        <taxon>Streptophyta</taxon>
        <taxon>Embryophyta</taxon>
        <taxon>Tracheophyta</taxon>
        <taxon>Spermatophyta</taxon>
        <taxon>Magnoliopsida</taxon>
        <taxon>Liliopsida</taxon>
        <taxon>Araceae</taxon>
        <taxon>Aroideae</taxon>
        <taxon>Colocasieae</taxon>
        <taxon>Colocasia</taxon>
    </lineage>
</organism>
<dbReference type="AlphaFoldDB" id="A0A843UP42"/>
<reference evidence="2" key="1">
    <citation type="submission" date="2017-07" db="EMBL/GenBank/DDBJ databases">
        <title>Taro Niue Genome Assembly and Annotation.</title>
        <authorList>
            <person name="Atibalentja N."/>
            <person name="Keating K."/>
            <person name="Fields C.J."/>
        </authorList>
    </citation>
    <scope>NUCLEOTIDE SEQUENCE</scope>
    <source>
        <strain evidence="2">Niue_2</strain>
        <tissue evidence="2">Leaf</tissue>
    </source>
</reference>
<dbReference type="GO" id="GO:0004674">
    <property type="term" value="F:protein serine/threonine kinase activity"/>
    <property type="evidence" value="ECO:0007669"/>
    <property type="project" value="InterPro"/>
</dbReference>
<proteinExistence type="predicted"/>
<feature type="region of interest" description="Disordered" evidence="1">
    <location>
        <begin position="1"/>
        <end position="79"/>
    </location>
</feature>
<feature type="compositionally biased region" description="Gly residues" evidence="1">
    <location>
        <begin position="13"/>
        <end position="25"/>
    </location>
</feature>
<dbReference type="GO" id="GO:0006974">
    <property type="term" value="P:DNA damage response"/>
    <property type="evidence" value="ECO:0007669"/>
    <property type="project" value="InterPro"/>
</dbReference>
<dbReference type="PANTHER" id="PTHR37079:SF4">
    <property type="entry name" value="SERINE_THREONINE-PROTEIN KINASE ATM"/>
    <property type="match status" value="1"/>
</dbReference>
<sequence>VPRGQKPPRWGVCRGGTGAADGPGPAGHPLGVSRRRNTPAGGVCSAHRTPPLGVSDGRTPPQGVSAHRTPPLGVSVGRTPLLGVSRAGTSPLGVSWRKNHPAGGGPAQEHPRWGCPGCRNLRGGVFCAGISGRTKFMEFCVSRSHEMLAALWWEFNVAGQPLSLLVKKHFVNIFAICMALCCSSKAEKEAGEVVLSSSILQIAEISEHERDDLIKKYMLCRDNCPCTAGIIDKLNIFRPDRVFKFLVEIHYLITSAIHPRHKCNRLSAVEVLVKIIGHRATVSSTSLYVFNLVGQFIVDPALQDQCCAIVSTLLLSFRGQDLIKDGVNILGEQLQLLISKLVVCYSHDDSTTSSVASSSKIVSLLEQLVVDADSSLYDYIRIGIGDPHRIVFHLPGNAIQHESYGRYAHNNAIADETTIHNGLGVSEEVLINLLGLLKKYLLDDGVAVVDIAARTLRGILSSELGYRALLTFNAYDRSLISVHSRGVNSQLVEKLIFDCERKSISAQLLNPGKYRDLNKARAINTPGTMRSFGKKPNLPHSNT</sequence>
<protein>
    <submittedName>
        <fullName evidence="2">Uncharacterized protein</fullName>
    </submittedName>
</protein>
<accession>A0A843UP42</accession>
<dbReference type="InterPro" id="IPR038980">
    <property type="entry name" value="ATM_plant"/>
</dbReference>
<evidence type="ECO:0000313" key="2">
    <source>
        <dbReference type="EMBL" id="MQL83584.1"/>
    </source>
</evidence>
<dbReference type="Proteomes" id="UP000652761">
    <property type="component" value="Unassembled WGS sequence"/>
</dbReference>
<keyword evidence="3" id="KW-1185">Reference proteome</keyword>
<dbReference type="PANTHER" id="PTHR37079">
    <property type="entry name" value="SERINE/THREONINE-PROTEIN KINASE ATM"/>
    <property type="match status" value="1"/>
</dbReference>
<comment type="caution">
    <text evidence="2">The sequence shown here is derived from an EMBL/GenBank/DDBJ whole genome shotgun (WGS) entry which is preliminary data.</text>
</comment>